<comment type="caution">
    <text evidence="1">The sequence shown here is derived from an EMBL/GenBank/DDBJ whole genome shotgun (WGS) entry which is preliminary data.</text>
</comment>
<reference evidence="1" key="2">
    <citation type="submission" date="2020-11" db="EMBL/GenBank/DDBJ databases">
        <authorList>
            <person name="McCartney M.A."/>
            <person name="Auch B."/>
            <person name="Kono T."/>
            <person name="Mallez S."/>
            <person name="Becker A."/>
            <person name="Gohl D.M."/>
            <person name="Silverstein K.A.T."/>
            <person name="Koren S."/>
            <person name="Bechman K.B."/>
            <person name="Herman A."/>
            <person name="Abrahante J.E."/>
            <person name="Garbe J."/>
        </authorList>
    </citation>
    <scope>NUCLEOTIDE SEQUENCE</scope>
    <source>
        <strain evidence="1">Duluth1</strain>
        <tissue evidence="1">Whole animal</tissue>
    </source>
</reference>
<sequence>MGVEKLDESDFSGSSYCCTPGLPPRIMLVLTVSHHQLQSHLAGSPAGWGGDLTPSQSLLISLCLRGDEDFLAGERLWGWNNIVAQARPSCPCLNPCDLWDHLSRPQPLSGECRLTALRELFLGDQGLIE</sequence>
<keyword evidence="2" id="KW-1185">Reference proteome</keyword>
<reference evidence="1" key="1">
    <citation type="journal article" date="2019" name="bioRxiv">
        <title>The Genome of the Zebra Mussel, Dreissena polymorpha: A Resource for Invasive Species Research.</title>
        <authorList>
            <person name="McCartney M.A."/>
            <person name="Auch B."/>
            <person name="Kono T."/>
            <person name="Mallez S."/>
            <person name="Zhang Y."/>
            <person name="Obille A."/>
            <person name="Becker A."/>
            <person name="Abrahante J.E."/>
            <person name="Garbe J."/>
            <person name="Badalamenti J.P."/>
            <person name="Herman A."/>
            <person name="Mangelson H."/>
            <person name="Liachko I."/>
            <person name="Sullivan S."/>
            <person name="Sone E.D."/>
            <person name="Koren S."/>
            <person name="Silverstein K.A.T."/>
            <person name="Beckman K.B."/>
            <person name="Gohl D.M."/>
        </authorList>
    </citation>
    <scope>NUCLEOTIDE SEQUENCE</scope>
    <source>
        <strain evidence="1">Duluth1</strain>
        <tissue evidence="1">Whole animal</tissue>
    </source>
</reference>
<dbReference type="EMBL" id="JAIWYP010000006">
    <property type="protein sequence ID" value="KAH3804054.1"/>
    <property type="molecule type" value="Genomic_DNA"/>
</dbReference>
<name>A0A9D4FRD1_DREPO</name>
<gene>
    <name evidence="1" type="ORF">DPMN_132331</name>
</gene>
<dbReference type="AlphaFoldDB" id="A0A9D4FRD1"/>
<proteinExistence type="predicted"/>
<dbReference type="Proteomes" id="UP000828390">
    <property type="component" value="Unassembled WGS sequence"/>
</dbReference>
<organism evidence="1 2">
    <name type="scientific">Dreissena polymorpha</name>
    <name type="common">Zebra mussel</name>
    <name type="synonym">Mytilus polymorpha</name>
    <dbReference type="NCBI Taxonomy" id="45954"/>
    <lineage>
        <taxon>Eukaryota</taxon>
        <taxon>Metazoa</taxon>
        <taxon>Spiralia</taxon>
        <taxon>Lophotrochozoa</taxon>
        <taxon>Mollusca</taxon>
        <taxon>Bivalvia</taxon>
        <taxon>Autobranchia</taxon>
        <taxon>Heteroconchia</taxon>
        <taxon>Euheterodonta</taxon>
        <taxon>Imparidentia</taxon>
        <taxon>Neoheterodontei</taxon>
        <taxon>Myida</taxon>
        <taxon>Dreissenoidea</taxon>
        <taxon>Dreissenidae</taxon>
        <taxon>Dreissena</taxon>
    </lineage>
</organism>
<evidence type="ECO:0000313" key="1">
    <source>
        <dbReference type="EMBL" id="KAH3804054.1"/>
    </source>
</evidence>
<protein>
    <submittedName>
        <fullName evidence="1">Uncharacterized protein</fullName>
    </submittedName>
</protein>
<accession>A0A9D4FRD1</accession>
<evidence type="ECO:0000313" key="2">
    <source>
        <dbReference type="Proteomes" id="UP000828390"/>
    </source>
</evidence>